<keyword evidence="3" id="KW-1185">Reference proteome</keyword>
<dbReference type="Proteomes" id="UP000230842">
    <property type="component" value="Unassembled WGS sequence"/>
</dbReference>
<dbReference type="SUPFAM" id="SSF56784">
    <property type="entry name" value="HAD-like"/>
    <property type="match status" value="1"/>
</dbReference>
<dbReference type="Pfam" id="PF13344">
    <property type="entry name" value="Hydrolase_6"/>
    <property type="match status" value="1"/>
</dbReference>
<dbReference type="Pfam" id="PF13242">
    <property type="entry name" value="Hydrolase_like"/>
    <property type="match status" value="1"/>
</dbReference>
<dbReference type="GO" id="GO:0016791">
    <property type="term" value="F:phosphatase activity"/>
    <property type="evidence" value="ECO:0007669"/>
    <property type="project" value="TreeGrafter"/>
</dbReference>
<dbReference type="AlphaFoldDB" id="A0A2M9B5Y9"/>
<dbReference type="OrthoDB" id="9810449at2"/>
<dbReference type="PANTHER" id="PTHR19288">
    <property type="entry name" value="4-NITROPHENYLPHOSPHATASE-RELATED"/>
    <property type="match status" value="1"/>
</dbReference>
<evidence type="ECO:0000313" key="2">
    <source>
        <dbReference type="EMBL" id="PJJ53359.1"/>
    </source>
</evidence>
<name>A0A2M9B5Y9_9ACTN</name>
<proteinExistence type="predicted"/>
<dbReference type="RefSeq" id="WP_100415173.1">
    <property type="nucleotide sequence ID" value="NZ_PGEZ01000002.1"/>
</dbReference>
<gene>
    <name evidence="2" type="ORF">CLV56_2846</name>
</gene>
<comment type="caution">
    <text evidence="2">The sequence shown here is derived from an EMBL/GenBank/DDBJ whole genome shotgun (WGS) entry which is preliminary data.</text>
</comment>
<dbReference type="NCBIfam" id="TIGR01460">
    <property type="entry name" value="HAD-SF-IIA"/>
    <property type="match status" value="1"/>
</dbReference>
<sequence length="380" mass="38390">MSETAPVAATPVAVPSADGSEPPSGRARPVERLLSVDAALTGVYDVAMLDLDGVVYRGDHAVDHAAAVLHGASGEGMRLGYVTNNASRTPADVVAKLRGIGMPVDDDGVVTSAQAAGRLVAAAVPRGARVLVVGGRGLEAALTEHGLVPVRSLADDPAAVVQGFDPTLSWPDLAEGAYAVERGLPWVASNTDMSIPTARGIAPGNGTMVAAVAAATGATPQVAGKPYPPLFDETVLRIGGERPLVVGDRLDTDIEGAVAVGADSLLVLTGVSRLADVAAAEPLRRPTFIAADLRGLSGTQPPVGLEERPSGVRATCATVTVEVVDGEVRPAPGTPAADEYETVTALLRACVAAAWATTARGGPVPDVAAVADALDGWSVR</sequence>
<organism evidence="2 3">
    <name type="scientific">Mumia flava</name>
    <dbReference type="NCBI Taxonomy" id="1348852"/>
    <lineage>
        <taxon>Bacteria</taxon>
        <taxon>Bacillati</taxon>
        <taxon>Actinomycetota</taxon>
        <taxon>Actinomycetes</taxon>
        <taxon>Propionibacteriales</taxon>
        <taxon>Nocardioidaceae</taxon>
        <taxon>Mumia</taxon>
    </lineage>
</organism>
<feature type="compositionally biased region" description="Low complexity" evidence="1">
    <location>
        <begin position="1"/>
        <end position="15"/>
    </location>
</feature>
<dbReference type="EMBL" id="PGEZ01000002">
    <property type="protein sequence ID" value="PJJ53359.1"/>
    <property type="molecule type" value="Genomic_DNA"/>
</dbReference>
<feature type="region of interest" description="Disordered" evidence="1">
    <location>
        <begin position="1"/>
        <end position="29"/>
    </location>
</feature>
<dbReference type="InterPro" id="IPR023214">
    <property type="entry name" value="HAD_sf"/>
</dbReference>
<evidence type="ECO:0000313" key="3">
    <source>
        <dbReference type="Proteomes" id="UP000230842"/>
    </source>
</evidence>
<evidence type="ECO:0000256" key="1">
    <source>
        <dbReference type="SAM" id="MobiDB-lite"/>
    </source>
</evidence>
<protein>
    <submittedName>
        <fullName evidence="2">HAD superfamily hydrolase (TIGR01450 family)</fullName>
    </submittedName>
</protein>
<dbReference type="InterPro" id="IPR006357">
    <property type="entry name" value="HAD-SF_hydro_IIA"/>
</dbReference>
<dbReference type="Gene3D" id="3.40.50.1000">
    <property type="entry name" value="HAD superfamily/HAD-like"/>
    <property type="match status" value="2"/>
</dbReference>
<accession>A0A2M9B5Y9</accession>
<dbReference type="GO" id="GO:0005737">
    <property type="term" value="C:cytoplasm"/>
    <property type="evidence" value="ECO:0007669"/>
    <property type="project" value="TreeGrafter"/>
</dbReference>
<reference evidence="2 3" key="1">
    <citation type="submission" date="2017-11" db="EMBL/GenBank/DDBJ databases">
        <title>Genomic Encyclopedia of Archaeal and Bacterial Type Strains, Phase II (KMG-II): From Individual Species to Whole Genera.</title>
        <authorList>
            <person name="Goeker M."/>
        </authorList>
    </citation>
    <scope>NUCLEOTIDE SEQUENCE [LARGE SCALE GENOMIC DNA]</scope>
    <source>
        <strain evidence="2 3">DSM 27763</strain>
    </source>
</reference>
<keyword evidence="2" id="KW-0378">Hydrolase</keyword>
<dbReference type="PANTHER" id="PTHR19288:SF95">
    <property type="entry name" value="D-GLYCEROL 3-PHOSPHATE PHOSPHATASE"/>
    <property type="match status" value="1"/>
</dbReference>
<dbReference type="InterPro" id="IPR036412">
    <property type="entry name" value="HAD-like_sf"/>
</dbReference>